<dbReference type="PANTHER" id="PTHR33144">
    <property type="entry name" value="OS10G0409366 PROTEIN-RELATED"/>
    <property type="match status" value="1"/>
</dbReference>
<keyword evidence="1" id="KW-0175">Coiled coil</keyword>
<protein>
    <recommendedName>
        <fullName evidence="4">Transposase</fullName>
    </recommendedName>
</protein>
<dbReference type="AlphaFoldDB" id="A0A834WIB8"/>
<dbReference type="OrthoDB" id="1423323at2759"/>
<accession>A0A834WIB8</accession>
<reference evidence="2" key="1">
    <citation type="submission" date="2020-09" db="EMBL/GenBank/DDBJ databases">
        <title>Genome-Enabled Discovery of Anthraquinone Biosynthesis in Senna tora.</title>
        <authorList>
            <person name="Kang S.-H."/>
            <person name="Pandey R.P."/>
            <person name="Lee C.-M."/>
            <person name="Sim J.-S."/>
            <person name="Jeong J.-T."/>
            <person name="Choi B.-S."/>
            <person name="Jung M."/>
            <person name="Ginzburg D."/>
            <person name="Zhao K."/>
            <person name="Won S.Y."/>
            <person name="Oh T.-J."/>
            <person name="Yu Y."/>
            <person name="Kim N.-H."/>
            <person name="Lee O.R."/>
            <person name="Lee T.-H."/>
            <person name="Bashyal P."/>
            <person name="Kim T.-S."/>
            <person name="Lee W.-H."/>
            <person name="Kawkins C."/>
            <person name="Kim C.-K."/>
            <person name="Kim J.S."/>
            <person name="Ahn B.O."/>
            <person name="Rhee S.Y."/>
            <person name="Sohng J.K."/>
        </authorList>
    </citation>
    <scope>NUCLEOTIDE SEQUENCE</scope>
    <source>
        <tissue evidence="2">Leaf</tissue>
    </source>
</reference>
<dbReference type="InterPro" id="IPR004252">
    <property type="entry name" value="Probable_transposase_24"/>
</dbReference>
<gene>
    <name evidence="2" type="ORF">G2W53_021936</name>
</gene>
<comment type="caution">
    <text evidence="2">The sequence shown here is derived from an EMBL/GenBank/DDBJ whole genome shotgun (WGS) entry which is preliminary data.</text>
</comment>
<evidence type="ECO:0000313" key="3">
    <source>
        <dbReference type="Proteomes" id="UP000634136"/>
    </source>
</evidence>
<dbReference type="EMBL" id="JAAIUW010000007">
    <property type="protein sequence ID" value="KAF7823792.1"/>
    <property type="molecule type" value="Genomic_DNA"/>
</dbReference>
<name>A0A834WIB8_9FABA</name>
<sequence>MARKRVCIRNNRSDNDSEDELEESVILQMSVEGSSVRKTRGFTRMTDVWNLPPHSLIVVTFNKVHQPVGVEGAVLKRFIGSMSKFEIPNDRREILKKKLIRSMGDKWRNWKCSLREKYYSETKSIAQVIGLPPERVEIQQWSEIVVFWYSKDGQKRSAIGKANRSKQTTAHTAGTKLYAQHAYEMAMLEELMSQCSDNSHGGSGGSFIWDKNDIYSQVVGKDRYGYVRGLGFGPTPSMKDSVTCACHDTRINTQERLEDQEAMRKMREKIKMLEAQVATLVSTLNQNSFVPASFFHYILIFNYLHKSTTY</sequence>
<keyword evidence="3" id="KW-1185">Reference proteome</keyword>
<dbReference type="Proteomes" id="UP000634136">
    <property type="component" value="Unassembled WGS sequence"/>
</dbReference>
<evidence type="ECO:0008006" key="4">
    <source>
        <dbReference type="Google" id="ProtNLM"/>
    </source>
</evidence>
<feature type="coiled-coil region" evidence="1">
    <location>
        <begin position="256"/>
        <end position="283"/>
    </location>
</feature>
<evidence type="ECO:0000256" key="1">
    <source>
        <dbReference type="SAM" id="Coils"/>
    </source>
</evidence>
<organism evidence="2 3">
    <name type="scientific">Senna tora</name>
    <dbReference type="NCBI Taxonomy" id="362788"/>
    <lineage>
        <taxon>Eukaryota</taxon>
        <taxon>Viridiplantae</taxon>
        <taxon>Streptophyta</taxon>
        <taxon>Embryophyta</taxon>
        <taxon>Tracheophyta</taxon>
        <taxon>Spermatophyta</taxon>
        <taxon>Magnoliopsida</taxon>
        <taxon>eudicotyledons</taxon>
        <taxon>Gunneridae</taxon>
        <taxon>Pentapetalae</taxon>
        <taxon>rosids</taxon>
        <taxon>fabids</taxon>
        <taxon>Fabales</taxon>
        <taxon>Fabaceae</taxon>
        <taxon>Caesalpinioideae</taxon>
        <taxon>Cassia clade</taxon>
        <taxon>Senna</taxon>
    </lineage>
</organism>
<proteinExistence type="predicted"/>
<dbReference type="Pfam" id="PF03004">
    <property type="entry name" value="Transposase_24"/>
    <property type="match status" value="1"/>
</dbReference>
<dbReference type="PANTHER" id="PTHR33144:SF52">
    <property type="match status" value="1"/>
</dbReference>
<evidence type="ECO:0000313" key="2">
    <source>
        <dbReference type="EMBL" id="KAF7823792.1"/>
    </source>
</evidence>